<protein>
    <recommendedName>
        <fullName evidence="4">LGFP repeat-containing protein</fullName>
    </recommendedName>
</protein>
<dbReference type="Proteomes" id="UP001275440">
    <property type="component" value="Unassembled WGS sequence"/>
</dbReference>
<dbReference type="EMBL" id="WBMO01000003">
    <property type="protein sequence ID" value="MDV2477321.1"/>
    <property type="molecule type" value="Genomic_DNA"/>
</dbReference>
<reference evidence="2 3" key="1">
    <citation type="submission" date="2019-10" db="EMBL/GenBank/DDBJ databases">
        <title>Draft Genome Assembly of Rhodococcus zopfii DSM44189.</title>
        <authorList>
            <person name="Sutton J.M."/>
            <person name="Akob D.M."/>
            <person name="Bushman T.J."/>
        </authorList>
    </citation>
    <scope>NUCLEOTIDE SEQUENCE [LARGE SCALE GENOMIC DNA]</scope>
    <source>
        <strain evidence="2 3">DSM 44189</strain>
    </source>
</reference>
<comment type="caution">
    <text evidence="2">The sequence shown here is derived from an EMBL/GenBank/DDBJ whole genome shotgun (WGS) entry which is preliminary data.</text>
</comment>
<feature type="region of interest" description="Disordered" evidence="1">
    <location>
        <begin position="1"/>
        <end position="31"/>
    </location>
</feature>
<organism evidence="2 3">
    <name type="scientific">Rhodococcus zopfii</name>
    <dbReference type="NCBI Taxonomy" id="43772"/>
    <lineage>
        <taxon>Bacteria</taxon>
        <taxon>Bacillati</taxon>
        <taxon>Actinomycetota</taxon>
        <taxon>Actinomycetes</taxon>
        <taxon>Mycobacteriales</taxon>
        <taxon>Nocardiaceae</taxon>
        <taxon>Rhodococcus</taxon>
    </lineage>
</organism>
<name>A0ABU3WTJ8_9NOCA</name>
<accession>A0ABU3WTJ8</accession>
<dbReference type="InterPro" id="IPR013207">
    <property type="entry name" value="LGFP"/>
</dbReference>
<gene>
    <name evidence="2" type="ORF">F8M49_21675</name>
</gene>
<dbReference type="Pfam" id="PF08310">
    <property type="entry name" value="LGFP"/>
    <property type="match status" value="3"/>
</dbReference>
<proteinExistence type="predicted"/>
<dbReference type="InterPro" id="IPR038765">
    <property type="entry name" value="Papain-like_cys_pep_sf"/>
</dbReference>
<evidence type="ECO:0008006" key="4">
    <source>
        <dbReference type="Google" id="ProtNLM"/>
    </source>
</evidence>
<evidence type="ECO:0000313" key="2">
    <source>
        <dbReference type="EMBL" id="MDV2477321.1"/>
    </source>
</evidence>
<evidence type="ECO:0000256" key="1">
    <source>
        <dbReference type="SAM" id="MobiDB-lite"/>
    </source>
</evidence>
<keyword evidence="3" id="KW-1185">Reference proteome</keyword>
<dbReference type="SUPFAM" id="SSF54001">
    <property type="entry name" value="Cysteine proteinases"/>
    <property type="match status" value="1"/>
</dbReference>
<evidence type="ECO:0000313" key="3">
    <source>
        <dbReference type="Proteomes" id="UP001275440"/>
    </source>
</evidence>
<feature type="compositionally biased region" description="Basic and acidic residues" evidence="1">
    <location>
        <begin position="1"/>
        <end position="22"/>
    </location>
</feature>
<sequence length="472" mass="50707">MRSDREEIPAPFTKEDADKAEMLEAQQRSTSGTSRMSLLATCQTYWPSPYSVCGDIRDKYNSLGGPASFLSFPTSGNIVNPGNTGERVTFLNGPIYWSAATGAHPVVNSFLNRWGIHGYEAATGMLGYPTTDEIVHADGVGRRQEFQRGAIYVAFQNAIGSAIRNGLIRDRWNAVGAHEPGSLLGYPIQDPVDLPDGQGRMSRFERGVIYWHPTTGAWDVSGAILDKWAQSGYEAGQQKYPTGQPYSTDGDVTLQQNFQAGSITVPGPKAQELALWNPGATADDIVQEAQRLATELSLTITDVVNMGLTEIAGAAEGLGDPDPGVDTIMPTPRGPGDIFYSKAATARVSHGHNGIFATMTHSVEANNNNGVYIIDNTTGGGRIMKSPEMFWVDTSSSMRQSAIDFALSKIGLGYNAQFWSNKVVDAVAYNCSALVWAAFYGPSNGAVDLDADGGLGVWPLDIKHSPLAIPYP</sequence>